<dbReference type="CDD" id="cd00397">
    <property type="entry name" value="DNA_BRE_C"/>
    <property type="match status" value="1"/>
</dbReference>
<feature type="domain" description="Tyr recombinase" evidence="4">
    <location>
        <begin position="138"/>
        <end position="346"/>
    </location>
</feature>
<dbReference type="InterPro" id="IPR050090">
    <property type="entry name" value="Tyrosine_recombinase_XerCD"/>
</dbReference>
<dbReference type="PANTHER" id="PTHR30349:SF41">
    <property type="entry name" value="INTEGRASE_RECOMBINASE PROTEIN MJ0367-RELATED"/>
    <property type="match status" value="1"/>
</dbReference>
<dbReference type="PANTHER" id="PTHR30349">
    <property type="entry name" value="PHAGE INTEGRASE-RELATED"/>
    <property type="match status" value="1"/>
</dbReference>
<keyword evidence="2" id="KW-0238">DNA-binding</keyword>
<proteinExistence type="inferred from homology"/>
<dbReference type="PROSITE" id="PS51898">
    <property type="entry name" value="TYR_RECOMBINASE"/>
    <property type="match status" value="1"/>
</dbReference>
<dbReference type="EMBL" id="JABFYL010000039">
    <property type="protein sequence ID" value="NVN51962.1"/>
    <property type="molecule type" value="Genomic_DNA"/>
</dbReference>
<evidence type="ECO:0000313" key="6">
    <source>
        <dbReference type="Proteomes" id="UP000570517"/>
    </source>
</evidence>
<dbReference type="InterPro" id="IPR011010">
    <property type="entry name" value="DNA_brk_join_enz"/>
</dbReference>
<accession>A0A850PNI4</accession>
<dbReference type="SUPFAM" id="SSF56349">
    <property type="entry name" value="DNA breaking-rejoining enzymes"/>
    <property type="match status" value="1"/>
</dbReference>
<evidence type="ECO:0000256" key="1">
    <source>
        <dbReference type="ARBA" id="ARBA00008857"/>
    </source>
</evidence>
<dbReference type="GO" id="GO:0006310">
    <property type="term" value="P:DNA recombination"/>
    <property type="evidence" value="ECO:0007669"/>
    <property type="project" value="UniProtKB-KW"/>
</dbReference>
<gene>
    <name evidence="5" type="ORF">HLY00_1955</name>
</gene>
<sequence length="369" mass="41846">MGRLVYLPAGVAGPDPDAFLNDVLTGWRRAHLAQNFSAETVRRRIASVHRMADFVGSYPWQWTAADADDFFSHLRGVRNLAHTTVRAYQTDVKLFLDYATDPAYDWNEHCGRLFGTVFGQVITEFNRAKHVQANDARPLKRPFTLVELQQFFDLADLEPERILNAGRKGALAAWRDAVAFKSLYAWGLRRNEVRHLQCVDFSRNIRAPHFGDWGLVRIRHGKGTRGSAAKQRTVLTIFDWAAEGVADWVERGLPRYGEPVNDLFPTEKGGLMPNRNLWQRMRSLVDELGFPPGLDLHSFRRSYATHLQIEHGYDVSFVQLQLGHEHASTTSIYTLASPDYRARELERVLNATVARSNAGLADPTTEESS</sequence>
<dbReference type="Gene3D" id="1.10.443.10">
    <property type="entry name" value="Intergrase catalytic core"/>
    <property type="match status" value="1"/>
</dbReference>
<comment type="similarity">
    <text evidence="1">Belongs to the 'phage' integrase family.</text>
</comment>
<dbReference type="InterPro" id="IPR002104">
    <property type="entry name" value="Integrase_catalytic"/>
</dbReference>
<dbReference type="GO" id="GO:0003677">
    <property type="term" value="F:DNA binding"/>
    <property type="evidence" value="ECO:0007669"/>
    <property type="project" value="UniProtKB-KW"/>
</dbReference>
<dbReference type="GO" id="GO:0015074">
    <property type="term" value="P:DNA integration"/>
    <property type="evidence" value="ECO:0007669"/>
    <property type="project" value="InterPro"/>
</dbReference>
<keyword evidence="3" id="KW-0233">DNA recombination</keyword>
<evidence type="ECO:0000259" key="4">
    <source>
        <dbReference type="PROSITE" id="PS51898"/>
    </source>
</evidence>
<evidence type="ECO:0000256" key="3">
    <source>
        <dbReference type="ARBA" id="ARBA00023172"/>
    </source>
</evidence>
<evidence type="ECO:0000313" key="5">
    <source>
        <dbReference type="EMBL" id="NVN51962.1"/>
    </source>
</evidence>
<organism evidence="5 6">
    <name type="scientific">Mycolicibacterium hippocampi</name>
    <dbReference type="NCBI Taxonomy" id="659824"/>
    <lineage>
        <taxon>Bacteria</taxon>
        <taxon>Bacillati</taxon>
        <taxon>Actinomycetota</taxon>
        <taxon>Actinomycetes</taxon>
        <taxon>Mycobacteriales</taxon>
        <taxon>Mycobacteriaceae</taxon>
        <taxon>Mycolicibacterium</taxon>
    </lineage>
</organism>
<dbReference type="InterPro" id="IPR013762">
    <property type="entry name" value="Integrase-like_cat_sf"/>
</dbReference>
<reference evidence="5 6" key="1">
    <citation type="submission" date="2020-05" db="EMBL/GenBank/DDBJ databases">
        <title>Draft genome sequence of Mycobacterium hippocampi DL, isolated from European seabass, Dicentrarchus labrax, reared in fish farms.</title>
        <authorList>
            <person name="Stathopoulou P."/>
            <person name="Asimakis E."/>
            <person name="Tzokas K."/>
            <person name="Batargias C."/>
            <person name="Tsiamis G."/>
        </authorList>
    </citation>
    <scope>NUCLEOTIDE SEQUENCE [LARGE SCALE GENOMIC DNA]</scope>
    <source>
        <strain evidence="5 6">DL</strain>
    </source>
</reference>
<dbReference type="AlphaFoldDB" id="A0A850PNI4"/>
<name>A0A850PNI4_9MYCO</name>
<dbReference type="Pfam" id="PF02899">
    <property type="entry name" value="Phage_int_SAM_1"/>
    <property type="match status" value="1"/>
</dbReference>
<dbReference type="InterPro" id="IPR004107">
    <property type="entry name" value="Integrase_SAM-like_N"/>
</dbReference>
<evidence type="ECO:0000256" key="2">
    <source>
        <dbReference type="ARBA" id="ARBA00023125"/>
    </source>
</evidence>
<dbReference type="Proteomes" id="UP000570517">
    <property type="component" value="Unassembled WGS sequence"/>
</dbReference>
<protein>
    <submittedName>
        <fullName evidence="5">Mobile element protein</fullName>
    </submittedName>
</protein>
<dbReference type="Pfam" id="PF00589">
    <property type="entry name" value="Phage_integrase"/>
    <property type="match status" value="1"/>
</dbReference>
<keyword evidence="6" id="KW-1185">Reference proteome</keyword>
<comment type="caution">
    <text evidence="5">The sequence shown here is derived from an EMBL/GenBank/DDBJ whole genome shotgun (WGS) entry which is preliminary data.</text>
</comment>